<dbReference type="Pfam" id="PF22357">
    <property type="entry name" value="AF1548-like_C"/>
    <property type="match status" value="1"/>
</dbReference>
<dbReference type="GO" id="GO:0004519">
    <property type="term" value="F:endonuclease activity"/>
    <property type="evidence" value="ECO:0007669"/>
    <property type="project" value="InterPro"/>
</dbReference>
<sequence>MKIKKYSGELVDFDINRLKGSLLKSGASQETVAIVWEKMNTALFDGISTKQIYKLAFQLLKEERSSLAARYSLKKALRDLGPTGYLFEKWIGRLFEHIGYKTETSLMLAGRAVNHEVDVIAQKEGEMLLIECKFRNTVDAKVDVTNPMYFLSRFVDLKDKSFSFFNREVKFTEPWLVTNAYLTKDAISFANCYKIRLLSWDYPLESSIKRRVDSMGLYPLTCLTTINKLEKDRLLSSGNILVKDILKKSHTLEHLGITSQRLEKIYQEADELINGV</sequence>
<dbReference type="Proteomes" id="UP000199421">
    <property type="component" value="Unassembled WGS sequence"/>
</dbReference>
<evidence type="ECO:0000313" key="6">
    <source>
        <dbReference type="Proteomes" id="UP000199421"/>
    </source>
</evidence>
<dbReference type="InterPro" id="IPR007560">
    <property type="entry name" value="Restrct_endonuc_IV_Mrr"/>
</dbReference>
<dbReference type="InterPro" id="IPR011335">
    <property type="entry name" value="Restrct_endonuc-II-like"/>
</dbReference>
<organism evidence="5 6">
    <name type="scientific">Olivibacter domesticus</name>
    <name type="common">Pseudosphingobacterium domesticum</name>
    <dbReference type="NCBI Taxonomy" id="407022"/>
    <lineage>
        <taxon>Bacteria</taxon>
        <taxon>Pseudomonadati</taxon>
        <taxon>Bacteroidota</taxon>
        <taxon>Sphingobacteriia</taxon>
        <taxon>Sphingobacteriales</taxon>
        <taxon>Sphingobacteriaceae</taxon>
        <taxon>Olivibacter</taxon>
    </lineage>
</organism>
<gene>
    <name evidence="5" type="ORF">SAMN05661044_01867</name>
</gene>
<evidence type="ECO:0000256" key="2">
    <source>
        <dbReference type="ARBA" id="ARBA00022840"/>
    </source>
</evidence>
<dbReference type="AlphaFoldDB" id="A0A1H7M502"/>
<dbReference type="GO" id="GO:0003677">
    <property type="term" value="F:DNA binding"/>
    <property type="evidence" value="ECO:0007669"/>
    <property type="project" value="InterPro"/>
</dbReference>
<dbReference type="EMBL" id="FOAF01000001">
    <property type="protein sequence ID" value="SEL06326.1"/>
    <property type="molecule type" value="Genomic_DNA"/>
</dbReference>
<dbReference type="RefSeq" id="WP_093322582.1">
    <property type="nucleotide sequence ID" value="NZ_FOAF01000001.1"/>
</dbReference>
<proteinExistence type="predicted"/>
<dbReference type="GO" id="GO:0009307">
    <property type="term" value="P:DNA restriction-modification system"/>
    <property type="evidence" value="ECO:0007669"/>
    <property type="project" value="InterPro"/>
</dbReference>
<evidence type="ECO:0000259" key="4">
    <source>
        <dbReference type="PROSITE" id="PS51161"/>
    </source>
</evidence>
<dbReference type="InterPro" id="IPR011856">
    <property type="entry name" value="tRNA_endonuc-like_dom_sf"/>
</dbReference>
<keyword evidence="2 3" id="KW-0067">ATP-binding</keyword>
<evidence type="ECO:0000313" key="5">
    <source>
        <dbReference type="EMBL" id="SEL06326.1"/>
    </source>
</evidence>
<name>A0A1H7M502_OLID1</name>
<evidence type="ECO:0000256" key="1">
    <source>
        <dbReference type="ARBA" id="ARBA00022741"/>
    </source>
</evidence>
<evidence type="ECO:0000256" key="3">
    <source>
        <dbReference type="PROSITE-ProRule" id="PRU00492"/>
    </source>
</evidence>
<keyword evidence="1 3" id="KW-0547">Nucleotide-binding</keyword>
<dbReference type="InterPro" id="IPR005144">
    <property type="entry name" value="ATP-cone_dom"/>
</dbReference>
<feature type="domain" description="ATP-cone" evidence="4">
    <location>
        <begin position="1"/>
        <end position="82"/>
    </location>
</feature>
<accession>A0A1H7M502</accession>
<dbReference type="GO" id="GO:0005524">
    <property type="term" value="F:ATP binding"/>
    <property type="evidence" value="ECO:0007669"/>
    <property type="project" value="UniProtKB-UniRule"/>
</dbReference>
<dbReference type="InterPro" id="IPR054374">
    <property type="entry name" value="AF1548-like_C"/>
</dbReference>
<dbReference type="OrthoDB" id="320396at2"/>
<dbReference type="Gene3D" id="3.40.1350.10">
    <property type="match status" value="1"/>
</dbReference>
<dbReference type="STRING" id="407022.SAMN05661044_01867"/>
<protein>
    <submittedName>
        <fullName evidence="5">ATP cone domain-containing protein</fullName>
    </submittedName>
</protein>
<keyword evidence="6" id="KW-1185">Reference proteome</keyword>
<dbReference type="PROSITE" id="PS51161">
    <property type="entry name" value="ATP_CONE"/>
    <property type="match status" value="1"/>
</dbReference>
<dbReference type="Pfam" id="PF04471">
    <property type="entry name" value="Mrr_cat"/>
    <property type="match status" value="1"/>
</dbReference>
<dbReference type="SUPFAM" id="SSF52980">
    <property type="entry name" value="Restriction endonuclease-like"/>
    <property type="match status" value="1"/>
</dbReference>
<reference evidence="6" key="1">
    <citation type="submission" date="2016-10" db="EMBL/GenBank/DDBJ databases">
        <authorList>
            <person name="Varghese N."/>
            <person name="Submissions S."/>
        </authorList>
    </citation>
    <scope>NUCLEOTIDE SEQUENCE [LARGE SCALE GENOMIC DNA]</scope>
    <source>
        <strain evidence="6">DSM 18733</strain>
    </source>
</reference>